<dbReference type="PROSITE" id="PS51354">
    <property type="entry name" value="GLUTAREDOXIN_2"/>
    <property type="match status" value="1"/>
</dbReference>
<evidence type="ECO:0000313" key="2">
    <source>
        <dbReference type="Proteomes" id="UP000229554"/>
    </source>
</evidence>
<name>A0A2M8KQZ1_9BACT</name>
<dbReference type="EMBL" id="PFED01000227">
    <property type="protein sequence ID" value="PJE62319.1"/>
    <property type="molecule type" value="Genomic_DNA"/>
</dbReference>
<dbReference type="SUPFAM" id="SSF52833">
    <property type="entry name" value="Thioredoxin-like"/>
    <property type="match status" value="1"/>
</dbReference>
<accession>A0A2M8KQZ1</accession>
<dbReference type="Gene3D" id="3.40.30.10">
    <property type="entry name" value="Glutaredoxin"/>
    <property type="match status" value="1"/>
</dbReference>
<sequence>MKQTILTFAIVLVIVGLLAVVAIGSRSRKTDTQTTQSLKATSSPIALSPTSQAPIFFYGNTCPHCKDVEEWMKENKVEEKISVVKKEVYENRDNAQELTQVAGKCNLPTDTIGVPFLYAEGKCFVGSPDVISYFSSKMGIHSTER</sequence>
<evidence type="ECO:0000313" key="1">
    <source>
        <dbReference type="EMBL" id="PJE62319.1"/>
    </source>
</evidence>
<dbReference type="CDD" id="cd01659">
    <property type="entry name" value="TRX_superfamily"/>
    <property type="match status" value="1"/>
</dbReference>
<protein>
    <submittedName>
        <fullName evidence="1">Uncharacterized protein</fullName>
    </submittedName>
</protein>
<comment type="caution">
    <text evidence="1">The sequence shown here is derived from an EMBL/GenBank/DDBJ whole genome shotgun (WGS) entry which is preliminary data.</text>
</comment>
<organism evidence="1 2">
    <name type="scientific">Candidatus Roizmanbacteria bacterium CG10_big_fil_rev_8_21_14_0_10_39_6</name>
    <dbReference type="NCBI Taxonomy" id="1974853"/>
    <lineage>
        <taxon>Bacteria</taxon>
        <taxon>Candidatus Roizmaniibacteriota</taxon>
    </lineage>
</organism>
<feature type="non-terminal residue" evidence="1">
    <location>
        <position position="145"/>
    </location>
</feature>
<reference evidence="2" key="1">
    <citation type="submission" date="2017-09" db="EMBL/GenBank/DDBJ databases">
        <title>Depth-based differentiation of microbial function through sediment-hosted aquifers and enrichment of novel symbionts in the deep terrestrial subsurface.</title>
        <authorList>
            <person name="Probst A.J."/>
            <person name="Ladd B."/>
            <person name="Jarett J.K."/>
            <person name="Geller-Mcgrath D.E."/>
            <person name="Sieber C.M.K."/>
            <person name="Emerson J.B."/>
            <person name="Anantharaman K."/>
            <person name="Thomas B.C."/>
            <person name="Malmstrom R."/>
            <person name="Stieglmeier M."/>
            <person name="Klingl A."/>
            <person name="Woyke T."/>
            <person name="Ryan C.M."/>
            <person name="Banfield J.F."/>
        </authorList>
    </citation>
    <scope>NUCLEOTIDE SEQUENCE [LARGE SCALE GENOMIC DNA]</scope>
</reference>
<proteinExistence type="predicted"/>
<dbReference type="InterPro" id="IPR036249">
    <property type="entry name" value="Thioredoxin-like_sf"/>
</dbReference>
<gene>
    <name evidence="1" type="ORF">COU88_05655</name>
</gene>
<dbReference type="Proteomes" id="UP000229554">
    <property type="component" value="Unassembled WGS sequence"/>
</dbReference>
<dbReference type="AlphaFoldDB" id="A0A2M8KQZ1"/>